<dbReference type="SUPFAM" id="SSF52075">
    <property type="entry name" value="Outer arm dynein light chain 1"/>
    <property type="match status" value="1"/>
</dbReference>
<accession>A0ABQ6N6S5</accession>
<organism evidence="4 5">
    <name type="scientific">Tetraparma gracilis</name>
    <dbReference type="NCBI Taxonomy" id="2962635"/>
    <lineage>
        <taxon>Eukaryota</taxon>
        <taxon>Sar</taxon>
        <taxon>Stramenopiles</taxon>
        <taxon>Ochrophyta</taxon>
        <taxon>Bolidophyceae</taxon>
        <taxon>Parmales</taxon>
        <taxon>Triparmaceae</taxon>
        <taxon>Tetraparma</taxon>
    </lineage>
</organism>
<reference evidence="4 5" key="1">
    <citation type="journal article" date="2023" name="Commun. Biol.">
        <title>Genome analysis of Parmales, the sister group of diatoms, reveals the evolutionary specialization of diatoms from phago-mixotrophs to photoautotrophs.</title>
        <authorList>
            <person name="Ban H."/>
            <person name="Sato S."/>
            <person name="Yoshikawa S."/>
            <person name="Yamada K."/>
            <person name="Nakamura Y."/>
            <person name="Ichinomiya M."/>
            <person name="Sato N."/>
            <person name="Blanc-Mathieu R."/>
            <person name="Endo H."/>
            <person name="Kuwata A."/>
            <person name="Ogata H."/>
        </authorList>
    </citation>
    <scope>NUCLEOTIDE SEQUENCE [LARGE SCALE GENOMIC DNA]</scope>
</reference>
<dbReference type="InterPro" id="IPR001611">
    <property type="entry name" value="Leu-rich_rpt"/>
</dbReference>
<dbReference type="EMBL" id="BRYB01002210">
    <property type="protein sequence ID" value="GMI41300.1"/>
    <property type="molecule type" value="Genomic_DNA"/>
</dbReference>
<dbReference type="PANTHER" id="PTHR15454">
    <property type="entry name" value="NISCHARIN RELATED"/>
    <property type="match status" value="1"/>
</dbReference>
<feature type="compositionally biased region" description="Low complexity" evidence="3">
    <location>
        <begin position="77"/>
        <end position="94"/>
    </location>
</feature>
<proteinExistence type="predicted"/>
<dbReference type="SMART" id="SM00369">
    <property type="entry name" value="LRR_TYP"/>
    <property type="match status" value="2"/>
</dbReference>
<gene>
    <name evidence="4" type="ORF">TeGR_g14145</name>
</gene>
<evidence type="ECO:0000256" key="1">
    <source>
        <dbReference type="ARBA" id="ARBA00022614"/>
    </source>
</evidence>
<feature type="region of interest" description="Disordered" evidence="3">
    <location>
        <begin position="412"/>
        <end position="464"/>
    </location>
</feature>
<dbReference type="InterPro" id="IPR003591">
    <property type="entry name" value="Leu-rich_rpt_typical-subtyp"/>
</dbReference>
<evidence type="ECO:0000256" key="3">
    <source>
        <dbReference type="SAM" id="MobiDB-lite"/>
    </source>
</evidence>
<comment type="caution">
    <text evidence="4">The sequence shown here is derived from an EMBL/GenBank/DDBJ whole genome shotgun (WGS) entry which is preliminary data.</text>
</comment>
<feature type="region of interest" description="Disordered" evidence="3">
    <location>
        <begin position="1"/>
        <end position="108"/>
    </location>
</feature>
<feature type="compositionally biased region" description="Basic and acidic residues" evidence="3">
    <location>
        <begin position="412"/>
        <end position="427"/>
    </location>
</feature>
<dbReference type="PROSITE" id="PS51450">
    <property type="entry name" value="LRR"/>
    <property type="match status" value="2"/>
</dbReference>
<sequence>MSTSPTRAVASSDNVPEHLRPRPPSPDVAETSSQPAFGVPTSPRLPLSSETAQLAGYASKPPSPTPSSTPEQEHSSSPDPAPASPQHQSYAPARSHPPPPSSSLSYPFSSSTNSSLITSLLLDPSSDPPSAPSRILHLLLSSSTLSSLSGLNLPSFTSLLSLNLSFNSLTSLSPLAPDSLPSLLTLDVSHNALPNLPLSAFPSLLTLRAHSNRISSLSGLSHVPRLAELWLGNNEVESRELLHLSVLASLTRLLLLPNPCVSDTFYRPLVLSLGPSPILALLDGARVGEHEHEDAEAWLRGVGGKGVMHRLKFELIKAGQVMAATERVKNKMEGVLARSSIADCLAMLPDLGDKTAELKNRGAVPRRQKKRELKKKEETARRVEFEGTDGAGSTTFVAPVWQSRSRLDAEAAEARRRRQEEEERAAAEHVVATPREISILSPRGDEDEEQGPKSQIPSQPPYVPVQLKYPSGTLAVESKEDGGSIAKWPKGSSAIFRADSMINATYNSGKVAVMFDQSGNGQVNYPDGKTVLSMSLNKCLLFKKAAGGKKGMAGGIEELGAGSGERKIKLSEELGVAFCAAPLKIEVYFRCKGVHCKFSAPGLFRSGSSVEVIKGKGDLFGEKDRLKVERKEQENLSHGDFLSAIQQAVAGL</sequence>
<protein>
    <submittedName>
        <fullName evidence="4">Uncharacterized protein</fullName>
    </submittedName>
</protein>
<dbReference type="PANTHER" id="PTHR15454:SF56">
    <property type="entry name" value="PROTEIN PHOSPHATASE 1 REGULATORY SUBUNIT 7-RELATED"/>
    <property type="match status" value="1"/>
</dbReference>
<feature type="compositionally biased region" description="Basic and acidic residues" evidence="3">
    <location>
        <begin position="374"/>
        <end position="385"/>
    </location>
</feature>
<feature type="compositionally biased region" description="Basic residues" evidence="3">
    <location>
        <begin position="364"/>
        <end position="373"/>
    </location>
</feature>
<evidence type="ECO:0000313" key="4">
    <source>
        <dbReference type="EMBL" id="GMI41300.1"/>
    </source>
</evidence>
<keyword evidence="1" id="KW-0433">Leucine-rich repeat</keyword>
<evidence type="ECO:0000256" key="2">
    <source>
        <dbReference type="ARBA" id="ARBA00022737"/>
    </source>
</evidence>
<dbReference type="Gene3D" id="3.80.10.10">
    <property type="entry name" value="Ribonuclease Inhibitor"/>
    <property type="match status" value="2"/>
</dbReference>
<feature type="region of interest" description="Disordered" evidence="3">
    <location>
        <begin position="358"/>
        <end position="397"/>
    </location>
</feature>
<evidence type="ECO:0000313" key="5">
    <source>
        <dbReference type="Proteomes" id="UP001165060"/>
    </source>
</evidence>
<feature type="compositionally biased region" description="Polar residues" evidence="3">
    <location>
        <begin position="1"/>
        <end position="14"/>
    </location>
</feature>
<dbReference type="InterPro" id="IPR032675">
    <property type="entry name" value="LRR_dom_sf"/>
</dbReference>
<name>A0ABQ6N6S5_9STRA</name>
<keyword evidence="5" id="KW-1185">Reference proteome</keyword>
<dbReference type="Proteomes" id="UP001165060">
    <property type="component" value="Unassembled WGS sequence"/>
</dbReference>
<keyword evidence="2" id="KW-0677">Repeat</keyword>